<gene>
    <name evidence="3" type="ORF">UFOVP1025_41</name>
    <name evidence="4" type="ORF">UFOVP1628_44</name>
    <name evidence="1" type="ORF">UFOVP852_46</name>
    <name evidence="2" type="ORF">UFOVP948_16</name>
</gene>
<organism evidence="4">
    <name type="scientific">uncultured Caudovirales phage</name>
    <dbReference type="NCBI Taxonomy" id="2100421"/>
    <lineage>
        <taxon>Viruses</taxon>
        <taxon>Duplodnaviria</taxon>
        <taxon>Heunggongvirae</taxon>
        <taxon>Uroviricota</taxon>
        <taxon>Caudoviricetes</taxon>
        <taxon>Peduoviridae</taxon>
        <taxon>Maltschvirus</taxon>
        <taxon>Maltschvirus maltsch</taxon>
    </lineage>
</organism>
<evidence type="ECO:0000313" key="4">
    <source>
        <dbReference type="EMBL" id="CAB4219992.1"/>
    </source>
</evidence>
<accession>A0A6J5SWN6</accession>
<sequence length="198" mass="21231">MGGGAVLVVGSATCVSNDLSEAFKLRPNADVIAVKFSVAIVKAKHAVTHHPEHAVRMKKLHREKWGGEIVVHTPYKSSIKPDDLNSIDCVWSCLAGIRGTSGWGAARIASLLGYDEVILCGCPIDIVADDEPFFDATIKRDASSVGASNQRGIPWKSKTNLDEWHSAIQKDISAGLATNIRSMSGWTRQVLGAPNGSR</sequence>
<proteinExistence type="predicted"/>
<protein>
    <submittedName>
        <fullName evidence="4">Uncharacterized protein</fullName>
    </submittedName>
</protein>
<reference evidence="4" key="1">
    <citation type="submission" date="2020-05" db="EMBL/GenBank/DDBJ databases">
        <authorList>
            <person name="Chiriac C."/>
            <person name="Salcher M."/>
            <person name="Ghai R."/>
            <person name="Kavagutti S V."/>
        </authorList>
    </citation>
    <scope>NUCLEOTIDE SEQUENCE</scope>
</reference>
<dbReference type="EMBL" id="LR796780">
    <property type="protein sequence ID" value="CAB4166629.1"/>
    <property type="molecule type" value="Genomic_DNA"/>
</dbReference>
<dbReference type="EMBL" id="LR796971">
    <property type="protein sequence ID" value="CAB4179162.1"/>
    <property type="molecule type" value="Genomic_DNA"/>
</dbReference>
<name>A0A6J5SWN6_9CAUD</name>
<evidence type="ECO:0000313" key="1">
    <source>
        <dbReference type="EMBL" id="CAB4166629.1"/>
    </source>
</evidence>
<dbReference type="EMBL" id="LR796896">
    <property type="protein sequence ID" value="CAB4172950.1"/>
    <property type="molecule type" value="Genomic_DNA"/>
</dbReference>
<evidence type="ECO:0000313" key="3">
    <source>
        <dbReference type="EMBL" id="CAB4179162.1"/>
    </source>
</evidence>
<dbReference type="EMBL" id="LR797488">
    <property type="protein sequence ID" value="CAB4219992.1"/>
    <property type="molecule type" value="Genomic_DNA"/>
</dbReference>
<evidence type="ECO:0000313" key="2">
    <source>
        <dbReference type="EMBL" id="CAB4172950.1"/>
    </source>
</evidence>